<feature type="compositionally biased region" description="Polar residues" evidence="1">
    <location>
        <begin position="1"/>
        <end position="12"/>
    </location>
</feature>
<accession>A0A3S3S5X6</accession>
<evidence type="ECO:0000313" key="3">
    <source>
        <dbReference type="EMBL" id="RWS09639.1"/>
    </source>
</evidence>
<dbReference type="Pfam" id="PF10525">
    <property type="entry name" value="Engrail_1_C_sig"/>
    <property type="match status" value="1"/>
</dbReference>
<organism evidence="3 4">
    <name type="scientific">Dinothrombium tinctorium</name>
    <dbReference type="NCBI Taxonomy" id="1965070"/>
    <lineage>
        <taxon>Eukaryota</taxon>
        <taxon>Metazoa</taxon>
        <taxon>Ecdysozoa</taxon>
        <taxon>Arthropoda</taxon>
        <taxon>Chelicerata</taxon>
        <taxon>Arachnida</taxon>
        <taxon>Acari</taxon>
        <taxon>Acariformes</taxon>
        <taxon>Trombidiformes</taxon>
        <taxon>Prostigmata</taxon>
        <taxon>Anystina</taxon>
        <taxon>Parasitengona</taxon>
        <taxon>Trombidioidea</taxon>
        <taxon>Trombidiidae</taxon>
        <taxon>Dinothrombium</taxon>
    </lineage>
</organism>
<dbReference type="AlphaFoldDB" id="A0A3S3S5X6"/>
<keyword evidence="4" id="KW-1185">Reference proteome</keyword>
<dbReference type="Proteomes" id="UP000285301">
    <property type="component" value="Unassembled WGS sequence"/>
</dbReference>
<protein>
    <recommendedName>
        <fullName evidence="2">Homeobox engrailed C-terminal domain-containing protein</fullName>
    </recommendedName>
</protein>
<feature type="domain" description="Homeobox engrailed C-terminal" evidence="2">
    <location>
        <begin position="1"/>
        <end position="19"/>
    </location>
</feature>
<name>A0A3S3S5X6_9ACAR</name>
<evidence type="ECO:0000313" key="4">
    <source>
        <dbReference type="Proteomes" id="UP000285301"/>
    </source>
</evidence>
<evidence type="ECO:0000256" key="1">
    <source>
        <dbReference type="SAM" id="MobiDB-lite"/>
    </source>
</evidence>
<feature type="compositionally biased region" description="Acidic residues" evidence="1">
    <location>
        <begin position="14"/>
        <end position="23"/>
    </location>
</feature>
<feature type="compositionally biased region" description="Low complexity" evidence="1">
    <location>
        <begin position="29"/>
        <end position="38"/>
    </location>
</feature>
<comment type="caution">
    <text evidence="3">The sequence shown here is derived from an EMBL/GenBank/DDBJ whole genome shotgun (WGS) entry which is preliminary data.</text>
</comment>
<feature type="region of interest" description="Disordered" evidence="1">
    <location>
        <begin position="1"/>
        <end position="38"/>
    </location>
</feature>
<evidence type="ECO:0000259" key="2">
    <source>
        <dbReference type="Pfam" id="PF10525"/>
    </source>
</evidence>
<dbReference type="EMBL" id="NCKU01002410">
    <property type="protein sequence ID" value="RWS09639.1"/>
    <property type="molecule type" value="Genomic_DNA"/>
</dbReference>
<proteinExistence type="predicted"/>
<sequence>MAQGLYNHSTIPLNDEEYDEEEEQKSPKKSSNSEANKN</sequence>
<gene>
    <name evidence="3" type="ORF">B4U79_11519</name>
</gene>
<reference evidence="3 4" key="1">
    <citation type="journal article" date="2018" name="Gigascience">
        <title>Genomes of trombidid mites reveal novel predicted allergens and laterally-transferred genes associated with secondary metabolism.</title>
        <authorList>
            <person name="Dong X."/>
            <person name="Chaisiri K."/>
            <person name="Xia D."/>
            <person name="Armstrong S.D."/>
            <person name="Fang Y."/>
            <person name="Donnelly M.J."/>
            <person name="Kadowaki T."/>
            <person name="McGarry J.W."/>
            <person name="Darby A.C."/>
            <person name="Makepeace B.L."/>
        </authorList>
    </citation>
    <scope>NUCLEOTIDE SEQUENCE [LARGE SCALE GENOMIC DNA]</scope>
    <source>
        <strain evidence="3">UoL-WK</strain>
    </source>
</reference>
<dbReference type="InterPro" id="IPR019549">
    <property type="entry name" value="Homeobox-engrailed_C-terminal"/>
</dbReference>